<name>A0ABR1JI81_9AGAR</name>
<reference evidence="1 2" key="1">
    <citation type="submission" date="2024-01" db="EMBL/GenBank/DDBJ databases">
        <title>A draft genome for the cacao thread blight pathogen Marasmiellus scandens.</title>
        <authorList>
            <person name="Baruah I.K."/>
            <person name="Leung J."/>
            <person name="Bukari Y."/>
            <person name="Amoako-Attah I."/>
            <person name="Meinhardt L.W."/>
            <person name="Bailey B.A."/>
            <person name="Cohen S.P."/>
        </authorList>
    </citation>
    <scope>NUCLEOTIDE SEQUENCE [LARGE SCALE GENOMIC DNA]</scope>
    <source>
        <strain evidence="1 2">GH-19</strain>
    </source>
</reference>
<comment type="caution">
    <text evidence="1">The sequence shown here is derived from an EMBL/GenBank/DDBJ whole genome shotgun (WGS) entry which is preliminary data.</text>
</comment>
<dbReference type="Gene3D" id="3.30.710.10">
    <property type="entry name" value="Potassium Channel Kv1.1, Chain A"/>
    <property type="match status" value="1"/>
</dbReference>
<evidence type="ECO:0000313" key="2">
    <source>
        <dbReference type="Proteomes" id="UP001498398"/>
    </source>
</evidence>
<evidence type="ECO:0000313" key="1">
    <source>
        <dbReference type="EMBL" id="KAK7458158.1"/>
    </source>
</evidence>
<organism evidence="1 2">
    <name type="scientific">Marasmiellus scandens</name>
    <dbReference type="NCBI Taxonomy" id="2682957"/>
    <lineage>
        <taxon>Eukaryota</taxon>
        <taxon>Fungi</taxon>
        <taxon>Dikarya</taxon>
        <taxon>Basidiomycota</taxon>
        <taxon>Agaricomycotina</taxon>
        <taxon>Agaricomycetes</taxon>
        <taxon>Agaricomycetidae</taxon>
        <taxon>Agaricales</taxon>
        <taxon>Marasmiineae</taxon>
        <taxon>Omphalotaceae</taxon>
        <taxon>Marasmiellus</taxon>
    </lineage>
</organism>
<protein>
    <recommendedName>
        <fullName evidence="3">BTB domain-containing protein</fullName>
    </recommendedName>
</protein>
<sequence length="301" mass="33971">MPIHTTSPAPNVTVNVNVPDTVQSQRVALRRQPSRRRVATETRRSSRFCVEDPEADWFVLSNDGILFGIRGANTEVCSEGIYDLGSPDAANDELEWHIKLDAPARVLNLLFEYLYNKRRTNLETVSIELLIELTEAAEKYRVRSAIDACQRALRKHIPNNALEVAHVAGKYKYHDELIRAAPYIVDEDLSVIGVNLPQNLHMPFVLYRERFVSAQSEALKAYPDHPGCARWSGIVLTILRTLHGKPRHVLMNAENIFREAKEQVMVQHGATACCVAHIRHWCQRVLTVRNAIGALELPTAA</sequence>
<proteinExistence type="predicted"/>
<gene>
    <name evidence="1" type="ORF">VKT23_010066</name>
</gene>
<accession>A0ABR1JI81</accession>
<evidence type="ECO:0008006" key="3">
    <source>
        <dbReference type="Google" id="ProtNLM"/>
    </source>
</evidence>
<dbReference type="EMBL" id="JBANRG010000018">
    <property type="protein sequence ID" value="KAK7458158.1"/>
    <property type="molecule type" value="Genomic_DNA"/>
</dbReference>
<dbReference type="Proteomes" id="UP001498398">
    <property type="component" value="Unassembled WGS sequence"/>
</dbReference>
<dbReference type="InterPro" id="IPR011333">
    <property type="entry name" value="SKP1/BTB/POZ_sf"/>
</dbReference>
<keyword evidence="2" id="KW-1185">Reference proteome</keyword>